<evidence type="ECO:0000313" key="3">
    <source>
        <dbReference type="Proteomes" id="UP000284614"/>
    </source>
</evidence>
<dbReference type="InterPro" id="IPR001173">
    <property type="entry name" value="Glyco_trans_2-like"/>
</dbReference>
<evidence type="ECO:0000259" key="1">
    <source>
        <dbReference type="Pfam" id="PF00535"/>
    </source>
</evidence>
<name>A0A413JTS2_BACFG</name>
<dbReference type="InterPro" id="IPR029044">
    <property type="entry name" value="Nucleotide-diphossugar_trans"/>
</dbReference>
<proteinExistence type="predicted"/>
<dbReference type="PANTHER" id="PTHR22916">
    <property type="entry name" value="GLYCOSYLTRANSFERASE"/>
    <property type="match status" value="1"/>
</dbReference>
<dbReference type="Gene3D" id="3.90.550.10">
    <property type="entry name" value="Spore Coat Polysaccharide Biosynthesis Protein SpsA, Chain A"/>
    <property type="match status" value="1"/>
</dbReference>
<dbReference type="SUPFAM" id="SSF53448">
    <property type="entry name" value="Nucleotide-diphospho-sugar transferases"/>
    <property type="match status" value="1"/>
</dbReference>
<keyword evidence="2" id="KW-0808">Transferase</keyword>
<sequence length="264" mass="30810">MEKKLKITVITVVYNGIDYIEDTILSVINQDYSNIEYIIIDGKSDDGTMDIVEKYATKISYWVSESDNGIYDAMNKGIKVATGDWIIFMNCGDYFFSSDIITQVFSQMLIGIDVVYGGAWVRSMWGEFQINPCIPKNIWKGFVHQSVFVKCEVCKDMLFDVDIKAASDYDFIYKLYIGGKRFQMLDLIISNILYIDSGFSSVNEIVSKKDVLYSIFRNRHSRKKFIIHYSYHLIAYLRKCMLIIIRSLFPNVILQIRRYRDCKR</sequence>
<dbReference type="AlphaFoldDB" id="A0A413JTS2"/>
<dbReference type="EMBL" id="QSDG01000022">
    <property type="protein sequence ID" value="RGY65546.1"/>
    <property type="molecule type" value="Genomic_DNA"/>
</dbReference>
<reference evidence="2 3" key="1">
    <citation type="submission" date="2018-08" db="EMBL/GenBank/DDBJ databases">
        <title>A genome reference for cultivated species of the human gut microbiota.</title>
        <authorList>
            <person name="Zou Y."/>
            <person name="Xue W."/>
            <person name="Luo G."/>
        </authorList>
    </citation>
    <scope>NUCLEOTIDE SEQUENCE [LARGE SCALE GENOMIC DNA]</scope>
    <source>
        <strain evidence="2 3">OF01-1</strain>
    </source>
</reference>
<organism evidence="2 3">
    <name type="scientific">Bacteroides fragilis</name>
    <dbReference type="NCBI Taxonomy" id="817"/>
    <lineage>
        <taxon>Bacteria</taxon>
        <taxon>Pseudomonadati</taxon>
        <taxon>Bacteroidota</taxon>
        <taxon>Bacteroidia</taxon>
        <taxon>Bacteroidales</taxon>
        <taxon>Bacteroidaceae</taxon>
        <taxon>Bacteroides</taxon>
    </lineage>
</organism>
<dbReference type="CDD" id="cd06433">
    <property type="entry name" value="GT_2_WfgS_like"/>
    <property type="match status" value="1"/>
</dbReference>
<feature type="domain" description="Glycosyltransferase 2-like" evidence="1">
    <location>
        <begin position="8"/>
        <end position="120"/>
    </location>
</feature>
<dbReference type="PANTHER" id="PTHR22916:SF67">
    <property type="entry name" value="COLANIC ACID BIOSYNTHESIS GLYCOSYL TRANSFERASE WCAE-RELATED"/>
    <property type="match status" value="1"/>
</dbReference>
<dbReference type="Pfam" id="PF00535">
    <property type="entry name" value="Glycos_transf_2"/>
    <property type="match status" value="1"/>
</dbReference>
<accession>A0A413JTS2</accession>
<protein>
    <submittedName>
        <fullName evidence="2">Glycosyltransferase</fullName>
    </submittedName>
</protein>
<dbReference type="Proteomes" id="UP000284614">
    <property type="component" value="Unassembled WGS sequence"/>
</dbReference>
<evidence type="ECO:0000313" key="2">
    <source>
        <dbReference type="EMBL" id="RGY65546.1"/>
    </source>
</evidence>
<dbReference type="RefSeq" id="WP_005820787.1">
    <property type="nucleotide sequence ID" value="NZ_JAGJHD010000019.1"/>
</dbReference>
<dbReference type="GO" id="GO:0016758">
    <property type="term" value="F:hexosyltransferase activity"/>
    <property type="evidence" value="ECO:0007669"/>
    <property type="project" value="UniProtKB-ARBA"/>
</dbReference>
<gene>
    <name evidence="2" type="ORF">DXA27_19130</name>
</gene>
<comment type="caution">
    <text evidence="2">The sequence shown here is derived from an EMBL/GenBank/DDBJ whole genome shotgun (WGS) entry which is preliminary data.</text>
</comment>